<dbReference type="EMBL" id="FOHW01000004">
    <property type="protein sequence ID" value="SES93399.1"/>
    <property type="molecule type" value="Genomic_DNA"/>
</dbReference>
<evidence type="ECO:0000313" key="2">
    <source>
        <dbReference type="Proteomes" id="UP000182332"/>
    </source>
</evidence>
<feature type="non-terminal residue" evidence="1">
    <location>
        <position position="28"/>
    </location>
</feature>
<dbReference type="Proteomes" id="UP000182332">
    <property type="component" value="Unassembled WGS sequence"/>
</dbReference>
<protein>
    <recommendedName>
        <fullName evidence="3">DUF1534 domain-containing protein</fullName>
    </recommendedName>
</protein>
<evidence type="ECO:0000313" key="1">
    <source>
        <dbReference type="EMBL" id="SES93399.1"/>
    </source>
</evidence>
<reference evidence="1 2" key="1">
    <citation type="submission" date="2016-10" db="EMBL/GenBank/DDBJ databases">
        <authorList>
            <person name="de Groot N.N."/>
        </authorList>
    </citation>
    <scope>NUCLEOTIDE SEQUENCE [LARGE SCALE GENOMIC DNA]</scope>
    <source>
        <strain evidence="1 2">DSM 11363</strain>
    </source>
</reference>
<sequence>MAYALASFRLKPVPLTPRAFCGTGFSRE</sequence>
<dbReference type="AlphaFoldDB" id="A0A1I0AGU7"/>
<accession>A0A1I0AGU7</accession>
<organism evidence="1 2">
    <name type="scientific">Pseudomonas graminis</name>
    <dbReference type="NCBI Taxonomy" id="158627"/>
    <lineage>
        <taxon>Bacteria</taxon>
        <taxon>Pseudomonadati</taxon>
        <taxon>Pseudomonadota</taxon>
        <taxon>Gammaproteobacteria</taxon>
        <taxon>Pseudomonadales</taxon>
        <taxon>Pseudomonadaceae</taxon>
        <taxon>Pseudomonas</taxon>
    </lineage>
</organism>
<evidence type="ECO:0008006" key="3">
    <source>
        <dbReference type="Google" id="ProtNLM"/>
    </source>
</evidence>
<gene>
    <name evidence="1" type="ORF">SAMN05216197_1041</name>
</gene>
<name>A0A1I0AGU7_9PSED</name>
<proteinExistence type="predicted"/>